<keyword evidence="7" id="KW-1185">Reference proteome</keyword>
<dbReference type="InterPro" id="IPR048395">
    <property type="entry name" value="Glyco_hydro_31_C"/>
</dbReference>
<sequence>MSTSSLHIGNLRVDFAKRLLSIDRFDDVINDRSSADVVGLPTAISLKTKEQFKRTLIVNIGCAITDQTIQIKEHTLNDNLLTIKIDNGTELRIKYDTSEKLYEKYEIEWTSIESYHYMKDVIQTNEISQWYGGPQIAQQTWPLAETMQHFSPYLPSDTLKRYWLCSSKFAIFVPDNVPLWTAYSCGTLSLQAQIDNSPYVGFYANTVAPVLSYSLFVAKCCTLREFHIVLHGNLYDSCTSVPDEALIRKPIWSTWARYSEKVTQHDVLEFAQEILNHHAPICQLELDDNWATYYGDFEFNKAKFPDVEAMCNQLKQWNIRLTLWIHPFVNLESDNGKNLALRHLFVKDSSGQPGIIEWWQGQAYVIDFTNPEAIRWFCEQLEKMKKLGIFSFKFDAGEMTYLPNDVHLHSGTSPNDFCEAYVRAAASFGSSVEVRVFRRTQGLPIFYRTMDRLSTWNNVGLNTLIPVVLNFGLHGYYYNLPDMIGGNGYDGQKCSKELYIRWMQAFDLFFANEFLLSMQFSYPPWQYDDEICDIFHRIMQKRNELLDFLIEACRKSCKSGQPVIRPLWWLSEDPEALCSGDQFVIDDTMIVAPILTEGATSRIVFLPNGIWEYELTRNTYTGPSKLIIKAPLFHHAPPYFTLIG</sequence>
<evidence type="ECO:0000256" key="1">
    <source>
        <dbReference type="ARBA" id="ARBA00007806"/>
    </source>
</evidence>
<dbReference type="Proteomes" id="UP000050640">
    <property type="component" value="Unplaced"/>
</dbReference>
<dbReference type="InterPro" id="IPR050985">
    <property type="entry name" value="Alpha-glycosidase_related"/>
</dbReference>
<evidence type="ECO:0000256" key="3">
    <source>
        <dbReference type="ARBA" id="ARBA00023295"/>
    </source>
</evidence>
<dbReference type="InterPro" id="IPR000322">
    <property type="entry name" value="Glyco_hydro_31_TIM"/>
</dbReference>
<dbReference type="PANTHER" id="PTHR43053">
    <property type="entry name" value="GLYCOSIDASE FAMILY 31"/>
    <property type="match status" value="1"/>
</dbReference>
<evidence type="ECO:0000259" key="5">
    <source>
        <dbReference type="Pfam" id="PF01055"/>
    </source>
</evidence>
<evidence type="ECO:0000313" key="7">
    <source>
        <dbReference type="Proteomes" id="UP000050640"/>
    </source>
</evidence>
<proteinExistence type="inferred from homology"/>
<evidence type="ECO:0000256" key="4">
    <source>
        <dbReference type="RuleBase" id="RU361185"/>
    </source>
</evidence>
<dbReference type="SUPFAM" id="SSF51445">
    <property type="entry name" value="(Trans)glycosidases"/>
    <property type="match status" value="1"/>
</dbReference>
<dbReference type="GO" id="GO:0005975">
    <property type="term" value="P:carbohydrate metabolic process"/>
    <property type="evidence" value="ECO:0007669"/>
    <property type="project" value="InterPro"/>
</dbReference>
<evidence type="ECO:0000313" key="8">
    <source>
        <dbReference type="WBParaSite" id="EEL_0000583401-mRNA-1"/>
    </source>
</evidence>
<dbReference type="PANTHER" id="PTHR43053:SF4">
    <property type="entry name" value="MYOGENESIS-REGULATING GLYCOSIDASE"/>
    <property type="match status" value="1"/>
</dbReference>
<keyword evidence="2 4" id="KW-0378">Hydrolase</keyword>
<dbReference type="CDD" id="cd06592">
    <property type="entry name" value="GH31_NET37"/>
    <property type="match status" value="1"/>
</dbReference>
<dbReference type="Gene3D" id="2.60.40.1180">
    <property type="entry name" value="Golgi alpha-mannosidase II"/>
    <property type="match status" value="1"/>
</dbReference>
<accession>A0A0R3RUV9</accession>
<dbReference type="Gene3D" id="3.20.20.80">
    <property type="entry name" value="Glycosidases"/>
    <property type="match status" value="1"/>
</dbReference>
<dbReference type="InterPro" id="IPR013780">
    <property type="entry name" value="Glyco_hydro_b"/>
</dbReference>
<organism evidence="7 8">
    <name type="scientific">Elaeophora elaphi</name>
    <dbReference type="NCBI Taxonomy" id="1147741"/>
    <lineage>
        <taxon>Eukaryota</taxon>
        <taxon>Metazoa</taxon>
        <taxon>Ecdysozoa</taxon>
        <taxon>Nematoda</taxon>
        <taxon>Chromadorea</taxon>
        <taxon>Rhabditida</taxon>
        <taxon>Spirurina</taxon>
        <taxon>Spiruromorpha</taxon>
        <taxon>Filarioidea</taxon>
        <taxon>Onchocercidae</taxon>
        <taxon>Elaeophora</taxon>
    </lineage>
</organism>
<dbReference type="SUPFAM" id="SSF51011">
    <property type="entry name" value="Glycosyl hydrolase domain"/>
    <property type="match status" value="1"/>
</dbReference>
<dbReference type="Pfam" id="PF01055">
    <property type="entry name" value="Glyco_hydro_31_2nd"/>
    <property type="match status" value="1"/>
</dbReference>
<dbReference type="WBParaSite" id="EEL_0000583401-mRNA-1">
    <property type="protein sequence ID" value="EEL_0000583401-mRNA-1"/>
    <property type="gene ID" value="EEL_0000583401"/>
</dbReference>
<name>A0A0R3RUV9_9BILA</name>
<evidence type="ECO:0000259" key="6">
    <source>
        <dbReference type="Pfam" id="PF21365"/>
    </source>
</evidence>
<feature type="domain" description="Glycosyl hydrolase family 31 C-terminal" evidence="6">
    <location>
        <begin position="560"/>
        <end position="637"/>
    </location>
</feature>
<dbReference type="InterPro" id="IPR017853">
    <property type="entry name" value="GH"/>
</dbReference>
<feature type="domain" description="Glycoside hydrolase family 31 TIM barrel" evidence="5">
    <location>
        <begin position="254"/>
        <end position="550"/>
    </location>
</feature>
<dbReference type="STRING" id="1147741.A0A0R3RUV9"/>
<protein>
    <submittedName>
        <fullName evidence="8">Gal_mutarotas_2 domain-containing protein</fullName>
    </submittedName>
</protein>
<evidence type="ECO:0000256" key="2">
    <source>
        <dbReference type="ARBA" id="ARBA00022801"/>
    </source>
</evidence>
<keyword evidence="3 4" id="KW-0326">Glycosidase</keyword>
<dbReference type="GO" id="GO:0004553">
    <property type="term" value="F:hydrolase activity, hydrolyzing O-glycosyl compounds"/>
    <property type="evidence" value="ECO:0007669"/>
    <property type="project" value="InterPro"/>
</dbReference>
<dbReference type="Pfam" id="PF21365">
    <property type="entry name" value="Glyco_hydro_31_3rd"/>
    <property type="match status" value="1"/>
</dbReference>
<reference evidence="8" key="1">
    <citation type="submission" date="2016-04" db="UniProtKB">
        <authorList>
            <consortium name="WormBaseParasite"/>
        </authorList>
    </citation>
    <scope>IDENTIFICATION</scope>
</reference>
<comment type="similarity">
    <text evidence="1 4">Belongs to the glycosyl hydrolase 31 family.</text>
</comment>
<dbReference type="AlphaFoldDB" id="A0A0R3RUV9"/>